<gene>
    <name evidence="3" type="primary">LOC106152521</name>
</gene>
<accession>A0A1S3H7W9</accession>
<dbReference type="InterPro" id="IPR011029">
    <property type="entry name" value="DEATH-like_dom_sf"/>
</dbReference>
<sequence>MAAAHGAGDRWMEPNMQPIFVQNISRLHIHQTGDLELMAAAPPALVHVLQRYLPLGAKANLDRIFKIPGVWETTVRELRLEDDCCPKEPVEFVFRHLQGSFQQLMWLLRRVGERVKKIVKSSEIEIMIGEVRVLECPLVKDPVGHLRQWFVDENQLDLAYLLAVKPEDVQESYETMEPYKYQGGELQWHNVNHSQSRPNQPHYQQGQYQRNKPIIAYIGNQGATDPQTIGTTENQVLNQTHRGYPLETGTREIASEVLTQLPANTGNILFNVQHVYHYSKDMEEKDVATSFHKHIPPSVKKRLNETLSQYDVWNQVKKMYGISEETPCPYDVLSSLLSQVEDSIASFIIVLLRLKEGHAEGVQVSENLIDEVKKGLMSEMEYNKLREKVAVFAEELSFFIERILDFLYQFSVIPDEETTKLKNDAKRNPRDACRNLFKVLLATSPKKEPIKHLKAAFRDSGLWYLADELEVSYQDVEDELQRHGLGGSGSRLSSLSEVVYSAPLTSTSGQKLGRQQKSMVTSGKKQKYEHILFKNFFVLHDIYSYSRKVKAKIRKNEYICTLSE</sequence>
<dbReference type="GeneID" id="106152521"/>
<dbReference type="InterPro" id="IPR001315">
    <property type="entry name" value="CARD"/>
</dbReference>
<reference evidence="3" key="1">
    <citation type="submission" date="2025-08" db="UniProtKB">
        <authorList>
            <consortium name="RefSeq"/>
        </authorList>
    </citation>
    <scope>IDENTIFICATION</scope>
    <source>
        <tissue evidence="3">Gonads</tissue>
    </source>
</reference>
<dbReference type="GO" id="GO:0042981">
    <property type="term" value="P:regulation of apoptotic process"/>
    <property type="evidence" value="ECO:0007669"/>
    <property type="project" value="InterPro"/>
</dbReference>
<feature type="domain" description="CARD" evidence="1">
    <location>
        <begin position="377"/>
        <end position="440"/>
    </location>
</feature>
<dbReference type="PROSITE" id="PS50209">
    <property type="entry name" value="CARD"/>
    <property type="match status" value="1"/>
</dbReference>
<name>A0A1S3H7W9_LINAN</name>
<evidence type="ECO:0000313" key="3">
    <source>
        <dbReference type="RefSeq" id="XP_013381586.1"/>
    </source>
</evidence>
<proteinExistence type="predicted"/>
<dbReference type="Proteomes" id="UP000085678">
    <property type="component" value="Unplaced"/>
</dbReference>
<dbReference type="Gene3D" id="1.10.533.10">
    <property type="entry name" value="Death Domain, Fas"/>
    <property type="match status" value="1"/>
</dbReference>
<keyword evidence="2" id="KW-1185">Reference proteome</keyword>
<evidence type="ECO:0000259" key="1">
    <source>
        <dbReference type="PROSITE" id="PS50209"/>
    </source>
</evidence>
<evidence type="ECO:0000313" key="2">
    <source>
        <dbReference type="Proteomes" id="UP000085678"/>
    </source>
</evidence>
<organism evidence="2 3">
    <name type="scientific">Lingula anatina</name>
    <name type="common">Brachiopod</name>
    <name type="synonym">Lingula unguis</name>
    <dbReference type="NCBI Taxonomy" id="7574"/>
    <lineage>
        <taxon>Eukaryota</taxon>
        <taxon>Metazoa</taxon>
        <taxon>Spiralia</taxon>
        <taxon>Lophotrochozoa</taxon>
        <taxon>Brachiopoda</taxon>
        <taxon>Linguliformea</taxon>
        <taxon>Lingulata</taxon>
        <taxon>Lingulida</taxon>
        <taxon>Linguloidea</taxon>
        <taxon>Lingulidae</taxon>
        <taxon>Lingula</taxon>
    </lineage>
</organism>
<dbReference type="RefSeq" id="XP_013381586.1">
    <property type="nucleotide sequence ID" value="XM_013526132.1"/>
</dbReference>
<protein>
    <submittedName>
        <fullName evidence="3">Uncharacterized protein LOC106152521 isoform X2</fullName>
    </submittedName>
</protein>
<dbReference type="AlphaFoldDB" id="A0A1S3H7W9"/>